<feature type="transmembrane region" description="Helical" evidence="1">
    <location>
        <begin position="636"/>
        <end position="655"/>
    </location>
</feature>
<protein>
    <recommendedName>
        <fullName evidence="4">Phage tail protein</fullName>
    </recommendedName>
</protein>
<gene>
    <name evidence="2" type="ORF">BH747_08175</name>
</gene>
<dbReference type="InterPro" id="IPR011989">
    <property type="entry name" value="ARM-like"/>
</dbReference>
<proteinExistence type="predicted"/>
<feature type="transmembrane region" description="Helical" evidence="1">
    <location>
        <begin position="481"/>
        <end position="500"/>
    </location>
</feature>
<feature type="transmembrane region" description="Helical" evidence="1">
    <location>
        <begin position="579"/>
        <end position="600"/>
    </location>
</feature>
<evidence type="ECO:0000256" key="1">
    <source>
        <dbReference type="SAM" id="Phobius"/>
    </source>
</evidence>
<dbReference type="InterPro" id="IPR016024">
    <property type="entry name" value="ARM-type_fold"/>
</dbReference>
<feature type="transmembrane region" description="Helical" evidence="1">
    <location>
        <begin position="336"/>
        <end position="358"/>
    </location>
</feature>
<dbReference type="Proteomes" id="UP000192477">
    <property type="component" value="Unassembled WGS sequence"/>
</dbReference>
<feature type="transmembrane region" description="Helical" evidence="1">
    <location>
        <begin position="544"/>
        <end position="567"/>
    </location>
</feature>
<organism evidence="2 3">
    <name type="scientific">Enterococcus villorum</name>
    <dbReference type="NCBI Taxonomy" id="112904"/>
    <lineage>
        <taxon>Bacteria</taxon>
        <taxon>Bacillati</taxon>
        <taxon>Bacillota</taxon>
        <taxon>Bacilli</taxon>
        <taxon>Lactobacillales</taxon>
        <taxon>Enterococcaceae</taxon>
        <taxon>Enterococcus</taxon>
    </lineage>
</organism>
<dbReference type="OrthoDB" id="28713at2"/>
<dbReference type="EMBL" id="MJEA01000007">
    <property type="protein sequence ID" value="OQO70130.1"/>
    <property type="molecule type" value="Genomic_DNA"/>
</dbReference>
<sequence length="1014" mass="106251">MATELGQAYVQIIPSAKGISGAISKQLDPEATSAGISAGNSLGSKLVTVVKGVIATAAIGKTIGAALTEGANLEQSLGGIETLFKGSADKVKKYADEAYRTSGLSANAYMENVTSFSASLLQSVGGDTEKAADVANMAMIDMSDNANKMGTNMGDIQNAYQGFAKQNYTMLDNLKLGYGGTKEEMQRLLADAEKLTGVKYDISNLSDVYNAIHAIQENLDITGTTAKEAAETFSGSFAAMKASMSNVLGKMALGQDIQPSLNQLAETTSTFLVGNFIPMVANILKALPGAIVTFIKASIPYVKSAFGELLGSISEIFPVFGKMVDWIQKNAEMFKFLGSVALGALAGFLAFKGAISIFTSLKAAITGIKTAFTVLKAAMIANPFGVILVAVGALVAGLMYLYKTNENVRNSINIVAGKAKELISNFAKSETVTKALSNGMKLVSDIGDKVASVIGNIGKKASSSAGSVDWFGVAFKVVKTVVLALLGPIGLAIKAFTLIAKVLGGGEVKAGIDQMISSFSTLASGIKQNAPEIGTSFGTAMQGILTAIANALPGIISGGLRVIAGFISGIAQGLPQITLAAAQLITAFTTSMLLLIPTIVLSATQIIVAFLAAFTVALPQIIFAGTNLINSLLQGITLAIPSLVANTAVLITTWLTSVNAYLPMILQAGFNLLITFLQGIANNIGQVAQQALNIIINFANVIIQNMPTIVNTAVNLMVNFVNGLSSRMPDIINSAVTLIVNFVNGIANNLGRIIDAAVNLIVKFLAGIASRIPDIVNAAMDLVDAMVRGVVQAQGRLMDAAIAMINGFADNIRNRQDDIRNAALNLLDAIIGVFVPDSLMQAGSAIIDGFLDGLKSGFESVKNFVSGIAEWIKEHKGPISYDKKLLIPAGNAIMDGLNEGLTNQFASVKKKVTSMADEIQDIISNGVDTSLLTDDSWNPQLSNATAVISDQNVAMNKTVSGTSPQTETSIYNRGLFEGAIFNVREESDIEKIAEELFKLQQKKNTSKGIRGVFA</sequence>
<keyword evidence="1" id="KW-0472">Membrane</keyword>
<name>A0A1V8YUC2_9ENTE</name>
<feature type="transmembrane region" description="Helical" evidence="1">
    <location>
        <begin position="378"/>
        <end position="402"/>
    </location>
</feature>
<keyword evidence="1" id="KW-0812">Transmembrane</keyword>
<keyword evidence="1" id="KW-1133">Transmembrane helix</keyword>
<reference evidence="2 3" key="1">
    <citation type="journal article" date="2017" name="BMC Microbiol.">
        <title>Comparative genomics of Enterococcus spp. isolated from bovine feces.</title>
        <authorList>
            <person name="Beukers A.G."/>
            <person name="Zaheer R."/>
            <person name="Goji N."/>
            <person name="Amoako K.K."/>
            <person name="Chaves A.V."/>
            <person name="Ward M.P."/>
            <person name="McAllister T.A."/>
        </authorList>
    </citation>
    <scope>NUCLEOTIDE SEQUENCE [LARGE SCALE GENOMIC DNA]</scope>
    <source>
        <strain evidence="2 3">F1129D 143</strain>
    </source>
</reference>
<dbReference type="SUPFAM" id="SSF48371">
    <property type="entry name" value="ARM repeat"/>
    <property type="match status" value="1"/>
</dbReference>
<feature type="transmembrane region" description="Helical" evidence="1">
    <location>
        <begin position="606"/>
        <end position="629"/>
    </location>
</feature>
<dbReference type="STRING" id="112904.BH747_08175"/>
<dbReference type="RefSeq" id="WP_081183875.1">
    <property type="nucleotide sequence ID" value="NZ_MJEA01000007.1"/>
</dbReference>
<comment type="caution">
    <text evidence="2">The sequence shown here is derived from an EMBL/GenBank/DDBJ whole genome shotgun (WGS) entry which is preliminary data.</text>
</comment>
<evidence type="ECO:0000313" key="3">
    <source>
        <dbReference type="Proteomes" id="UP000192477"/>
    </source>
</evidence>
<dbReference type="AlphaFoldDB" id="A0A1V8YUC2"/>
<evidence type="ECO:0000313" key="2">
    <source>
        <dbReference type="EMBL" id="OQO70130.1"/>
    </source>
</evidence>
<dbReference type="Gene3D" id="1.25.10.10">
    <property type="entry name" value="Leucine-rich Repeat Variant"/>
    <property type="match status" value="1"/>
</dbReference>
<evidence type="ECO:0008006" key="4">
    <source>
        <dbReference type="Google" id="ProtNLM"/>
    </source>
</evidence>
<accession>A0A1V8YUC2</accession>